<name>A0A8J3FLL8_9ACTN</name>
<keyword evidence="3" id="KW-1185">Reference proteome</keyword>
<reference evidence="2" key="2">
    <citation type="submission" date="2020-09" db="EMBL/GenBank/DDBJ databases">
        <authorList>
            <person name="Sun Q."/>
            <person name="Ohkuma M."/>
        </authorList>
    </citation>
    <scope>NUCLEOTIDE SEQUENCE</scope>
    <source>
        <strain evidence="2">JCM 3091</strain>
    </source>
</reference>
<dbReference type="PANTHER" id="PTHR38847:SF1">
    <property type="entry name" value="PSEUDOURIDINE SYNTHASE RSUA_RLUA-LIKE DOMAIN-CONTAINING PROTEIN"/>
    <property type="match status" value="1"/>
</dbReference>
<dbReference type="RefSeq" id="WP_189114975.1">
    <property type="nucleotide sequence ID" value="NZ_BMQC01000010.1"/>
</dbReference>
<proteinExistence type="predicted"/>
<evidence type="ECO:0000313" key="3">
    <source>
        <dbReference type="Proteomes" id="UP000662200"/>
    </source>
</evidence>
<keyword evidence="1" id="KW-0732">Signal</keyword>
<dbReference type="Proteomes" id="UP000662200">
    <property type="component" value="Unassembled WGS sequence"/>
</dbReference>
<dbReference type="InterPro" id="IPR025649">
    <property type="entry name" value="DUF4360"/>
</dbReference>
<evidence type="ECO:0008006" key="4">
    <source>
        <dbReference type="Google" id="ProtNLM"/>
    </source>
</evidence>
<protein>
    <recommendedName>
        <fullName evidence="4">DUF4360 domain-containing protein</fullName>
    </recommendedName>
</protein>
<accession>A0A8J3FLL8</accession>
<comment type="caution">
    <text evidence="2">The sequence shown here is derived from an EMBL/GenBank/DDBJ whole genome shotgun (WGS) entry which is preliminary data.</text>
</comment>
<evidence type="ECO:0000256" key="1">
    <source>
        <dbReference type="SAM" id="SignalP"/>
    </source>
</evidence>
<sequence length="203" mass="20978">MKHVQRSSAARIGAAAVLLAGVGTAAPAHAAPAAGIALDATVFEGSGCPESSDAEADLDGHRLRLRYERLAARAGDGGGASQRANCVANLKLTVAEGWQYRVDRLWLRGYAALDEDVEGQATATYYFAGSPATGETTAELTGPYDDEFSRSGGGDGAWSECGADRALNINASVFVETEGTGGAGELSLGNRRGLTADLKLRRC</sequence>
<dbReference type="EMBL" id="BMQC01000010">
    <property type="protein sequence ID" value="GGK35545.1"/>
    <property type="molecule type" value="Genomic_DNA"/>
</dbReference>
<gene>
    <name evidence="2" type="ORF">GCM10010124_30290</name>
</gene>
<dbReference type="Pfam" id="PF14273">
    <property type="entry name" value="DUF4360"/>
    <property type="match status" value="1"/>
</dbReference>
<feature type="chain" id="PRO_5035228949" description="DUF4360 domain-containing protein" evidence="1">
    <location>
        <begin position="31"/>
        <end position="203"/>
    </location>
</feature>
<feature type="signal peptide" evidence="1">
    <location>
        <begin position="1"/>
        <end position="30"/>
    </location>
</feature>
<dbReference type="PANTHER" id="PTHR38847">
    <property type="match status" value="1"/>
</dbReference>
<dbReference type="AlphaFoldDB" id="A0A8J3FLL8"/>
<reference evidence="2" key="1">
    <citation type="journal article" date="2014" name="Int. J. Syst. Evol. Microbiol.">
        <title>Complete genome sequence of Corynebacterium casei LMG S-19264T (=DSM 44701T), isolated from a smear-ripened cheese.</title>
        <authorList>
            <consortium name="US DOE Joint Genome Institute (JGI-PGF)"/>
            <person name="Walter F."/>
            <person name="Albersmeier A."/>
            <person name="Kalinowski J."/>
            <person name="Ruckert C."/>
        </authorList>
    </citation>
    <scope>NUCLEOTIDE SEQUENCE</scope>
    <source>
        <strain evidence="2">JCM 3091</strain>
    </source>
</reference>
<organism evidence="2 3">
    <name type="scientific">Pilimelia terevasa</name>
    <dbReference type="NCBI Taxonomy" id="53372"/>
    <lineage>
        <taxon>Bacteria</taxon>
        <taxon>Bacillati</taxon>
        <taxon>Actinomycetota</taxon>
        <taxon>Actinomycetes</taxon>
        <taxon>Micromonosporales</taxon>
        <taxon>Micromonosporaceae</taxon>
        <taxon>Pilimelia</taxon>
    </lineage>
</organism>
<evidence type="ECO:0000313" key="2">
    <source>
        <dbReference type="EMBL" id="GGK35545.1"/>
    </source>
</evidence>